<dbReference type="InterPro" id="IPR037284">
    <property type="entry name" value="SUF_FeS_clus_asmbl_SufBD_sf"/>
</dbReference>
<accession>A0A8D4UTR9</accession>
<dbReference type="Pfam" id="PF01458">
    <property type="entry name" value="SUFBD_core"/>
    <property type="match status" value="1"/>
</dbReference>
<evidence type="ECO:0000313" key="3">
    <source>
        <dbReference type="Proteomes" id="UP000320585"/>
    </source>
</evidence>
<dbReference type="KEGG" id="dho:Dia5BBH33_05220"/>
<dbReference type="InterPro" id="IPR000825">
    <property type="entry name" value="SUF_FeS_clus_asmbl_SufBD_core"/>
</dbReference>
<feature type="domain" description="SUF system FeS cluster assembly SufBD core" evidence="1">
    <location>
        <begin position="98"/>
        <end position="317"/>
    </location>
</feature>
<dbReference type="OrthoDB" id="9803529at2"/>
<keyword evidence="3" id="KW-1185">Reference proteome</keyword>
<dbReference type="Proteomes" id="UP000320585">
    <property type="component" value="Chromosome"/>
</dbReference>
<proteinExistence type="predicted"/>
<dbReference type="AlphaFoldDB" id="A0A8D4UTR9"/>
<organism evidence="2 3">
    <name type="scientific">Dialister hominis</name>
    <dbReference type="NCBI Taxonomy" id="2582419"/>
    <lineage>
        <taxon>Bacteria</taxon>
        <taxon>Bacillati</taxon>
        <taxon>Bacillota</taxon>
        <taxon>Negativicutes</taxon>
        <taxon>Veillonellales</taxon>
        <taxon>Veillonellaceae</taxon>
        <taxon>Dialister</taxon>
    </lineage>
</organism>
<evidence type="ECO:0000259" key="1">
    <source>
        <dbReference type="Pfam" id="PF01458"/>
    </source>
</evidence>
<dbReference type="EMBL" id="AP019697">
    <property type="protein sequence ID" value="BBK24587.1"/>
    <property type="molecule type" value="Genomic_DNA"/>
</dbReference>
<evidence type="ECO:0000313" key="2">
    <source>
        <dbReference type="EMBL" id="BBK24587.1"/>
    </source>
</evidence>
<dbReference type="RefSeq" id="WP_108849942.1">
    <property type="nucleotide sequence ID" value="NZ_AP019697.1"/>
</dbReference>
<dbReference type="SUPFAM" id="SSF101960">
    <property type="entry name" value="Stabilizer of iron transporter SufD"/>
    <property type="match status" value="1"/>
</dbReference>
<dbReference type="GO" id="GO:0016226">
    <property type="term" value="P:iron-sulfur cluster assembly"/>
    <property type="evidence" value="ECO:0007669"/>
    <property type="project" value="InterPro"/>
</dbReference>
<sequence>MEEIRVNRLSLLTYRYLHTNDTPMQFEAPEKSGEPVFSDIIYVKEGGELPEDFNGASKETVKAAADGRRYTITVPAHAETSLTITLKADEAHPDFAGQFVFYLGEEAKLSLVWRIEGEAPSDTCLIAAYYDLKEGANLSVSCMEKGLTHATIYDQRHTHLARKAKAVFLAAELGGQNVIVHSYGKLEGDKSTMQEKAVYAARGDQHLDFFCHIDHIGKKTNAEIDIKGALADTAKKIFRGTLNFKKGCSGSVGDEGDYAIQLDPHTKNISLPLLLCTEDDVVGNHASSAGQLDANTIYFLMTRGFSLEEARRIVVEALIRPIIDSMDSSLHDEVIEEVRRKLDSKEIK</sequence>
<protein>
    <submittedName>
        <fullName evidence="2">Fe-S cluster assembly protein SufD</fullName>
    </submittedName>
</protein>
<dbReference type="PANTHER" id="PTHR43575">
    <property type="entry name" value="PROTEIN ABCI7, CHLOROPLASTIC"/>
    <property type="match status" value="1"/>
</dbReference>
<reference evidence="3" key="1">
    <citation type="submission" date="2019-05" db="EMBL/GenBank/DDBJ databases">
        <title>Complete genome sequencing of Dialister sp. strain 5BBH33.</title>
        <authorList>
            <person name="Sakamoto M."/>
            <person name="Murakami T."/>
            <person name="Mori H."/>
        </authorList>
    </citation>
    <scope>NUCLEOTIDE SEQUENCE [LARGE SCALE GENOMIC DNA]</scope>
    <source>
        <strain evidence="3">5BBH33</strain>
    </source>
</reference>
<dbReference type="PANTHER" id="PTHR43575:SF1">
    <property type="entry name" value="PROTEIN ABCI7, CHLOROPLASTIC"/>
    <property type="match status" value="1"/>
</dbReference>
<gene>
    <name evidence="2" type="ORF">Dia5BBH33_05220</name>
</gene>
<dbReference type="GeneID" id="92715740"/>
<dbReference type="InterPro" id="IPR055346">
    <property type="entry name" value="Fe-S_cluster_assembly_SufBD"/>
</dbReference>
<name>A0A8D4UTR9_9FIRM</name>